<dbReference type="PANTHER" id="PTHR35936:SF17">
    <property type="entry name" value="ARGININE-BINDING EXTRACELLULAR PROTEIN ARTP"/>
    <property type="match status" value="1"/>
</dbReference>
<dbReference type="InterPro" id="IPR001638">
    <property type="entry name" value="Solute-binding_3/MltF_N"/>
</dbReference>
<dbReference type="OrthoDB" id="5419093at2"/>
<dbReference type="PANTHER" id="PTHR35936">
    <property type="entry name" value="MEMBRANE-BOUND LYTIC MUREIN TRANSGLYCOSYLASE F"/>
    <property type="match status" value="1"/>
</dbReference>
<proteinExistence type="predicted"/>
<comment type="caution">
    <text evidence="4">The sequence shown here is derived from an EMBL/GenBank/DDBJ whole genome shotgun (WGS) entry which is preliminary data.</text>
</comment>
<keyword evidence="1 2" id="KW-0732">Signal</keyword>
<dbReference type="Gene3D" id="3.40.190.10">
    <property type="entry name" value="Periplasmic binding protein-like II"/>
    <property type="match status" value="2"/>
</dbReference>
<keyword evidence="5" id="KW-1185">Reference proteome</keyword>
<name>A0A370L2X7_9HYPH</name>
<dbReference type="AlphaFoldDB" id="A0A370L2X7"/>
<accession>A0A370L2X7</accession>
<dbReference type="EMBL" id="QQTP01000010">
    <property type="protein sequence ID" value="RDJ22623.1"/>
    <property type="molecule type" value="Genomic_DNA"/>
</dbReference>
<evidence type="ECO:0000313" key="5">
    <source>
        <dbReference type="Proteomes" id="UP000255207"/>
    </source>
</evidence>
<feature type="domain" description="Solute-binding protein family 3/N-terminal" evidence="3">
    <location>
        <begin position="65"/>
        <end position="298"/>
    </location>
</feature>
<dbReference type="RefSeq" id="WP_114830952.1">
    <property type="nucleotide sequence ID" value="NZ_QQTO01000005.1"/>
</dbReference>
<dbReference type="InterPro" id="IPR006311">
    <property type="entry name" value="TAT_signal"/>
</dbReference>
<evidence type="ECO:0000313" key="4">
    <source>
        <dbReference type="EMBL" id="RDJ22623.1"/>
    </source>
</evidence>
<dbReference type="Pfam" id="PF00497">
    <property type="entry name" value="SBP_bac_3"/>
    <property type="match status" value="1"/>
</dbReference>
<dbReference type="SUPFAM" id="SSF53850">
    <property type="entry name" value="Periplasmic binding protein-like II"/>
    <property type="match status" value="1"/>
</dbReference>
<sequence>MTYLPTISRRAVLGLVAGAALLPSLAFAQQSFDLTSAQKDQPRAEVVPEAVKLLGKDVKLAKPGTFTIATTGQRLPFGINAADDHKTIVGSEPDIARLIADGLGLKLEVVQVAWADWPLGVASGKYDAAISNVTVTEQRKEKFDFSTYRKDQLGFYVSAKSAIKEISKPEDVAGLKVIVGAGTNQEQILLRWIKANEARGLKATEVQYFDDDVVLYIALESGRADAYFGPNGTLGFKAAQTGSTRLVGSFSGGWPELAEIAVTTRKGSGIAEAITAVLNAQIKSGNYQKSLARWGLAPEAIDVSRTNPPGLPKS</sequence>
<evidence type="ECO:0000256" key="1">
    <source>
        <dbReference type="ARBA" id="ARBA00022729"/>
    </source>
</evidence>
<gene>
    <name evidence="4" type="ORF">DWE98_18280</name>
</gene>
<dbReference type="CDD" id="cd01004">
    <property type="entry name" value="PBP2_MidA_like"/>
    <property type="match status" value="1"/>
</dbReference>
<evidence type="ECO:0000259" key="3">
    <source>
        <dbReference type="SMART" id="SM00062"/>
    </source>
</evidence>
<protein>
    <submittedName>
        <fullName evidence="4">ABC transporter substrate-binding protein</fullName>
    </submittedName>
</protein>
<organism evidence="4 5">
    <name type="scientific">Bosea caraganae</name>
    <dbReference type="NCBI Taxonomy" id="2763117"/>
    <lineage>
        <taxon>Bacteria</taxon>
        <taxon>Pseudomonadati</taxon>
        <taxon>Pseudomonadota</taxon>
        <taxon>Alphaproteobacteria</taxon>
        <taxon>Hyphomicrobiales</taxon>
        <taxon>Boseaceae</taxon>
        <taxon>Bosea</taxon>
    </lineage>
</organism>
<dbReference type="SMART" id="SM00062">
    <property type="entry name" value="PBPb"/>
    <property type="match status" value="1"/>
</dbReference>
<feature type="signal peptide" evidence="2">
    <location>
        <begin position="1"/>
        <end position="28"/>
    </location>
</feature>
<evidence type="ECO:0000256" key="2">
    <source>
        <dbReference type="SAM" id="SignalP"/>
    </source>
</evidence>
<feature type="chain" id="PRO_5030068305" evidence="2">
    <location>
        <begin position="29"/>
        <end position="314"/>
    </location>
</feature>
<dbReference type="Proteomes" id="UP000255207">
    <property type="component" value="Unassembled WGS sequence"/>
</dbReference>
<reference evidence="5" key="1">
    <citation type="submission" date="2018-07" db="EMBL/GenBank/DDBJ databases">
        <authorList>
            <person name="Safronova V.I."/>
            <person name="Chirak E.R."/>
            <person name="Sazanova A.L."/>
        </authorList>
    </citation>
    <scope>NUCLEOTIDE SEQUENCE [LARGE SCALE GENOMIC DNA]</scope>
    <source>
        <strain evidence="5">RCAM04685</strain>
    </source>
</reference>
<dbReference type="PROSITE" id="PS51318">
    <property type="entry name" value="TAT"/>
    <property type="match status" value="1"/>
</dbReference>